<organism evidence="1 2">
    <name type="scientific">Piscinibacter gummiphilus</name>
    <dbReference type="NCBI Taxonomy" id="946333"/>
    <lineage>
        <taxon>Bacteria</taxon>
        <taxon>Pseudomonadati</taxon>
        <taxon>Pseudomonadota</taxon>
        <taxon>Betaproteobacteria</taxon>
        <taxon>Burkholderiales</taxon>
        <taxon>Sphaerotilaceae</taxon>
        <taxon>Piscinibacter</taxon>
    </lineage>
</organism>
<dbReference type="STRING" id="946333.A4W93_28895"/>
<evidence type="ECO:0000313" key="1">
    <source>
        <dbReference type="EMBL" id="ARN23591.1"/>
    </source>
</evidence>
<dbReference type="KEGG" id="rgu:A4W93_28895"/>
<dbReference type="AlphaFoldDB" id="A0A1W6LH37"/>
<keyword evidence="2" id="KW-1185">Reference proteome</keyword>
<evidence type="ECO:0000313" key="2">
    <source>
        <dbReference type="Proteomes" id="UP000193427"/>
    </source>
</evidence>
<sequence>MPGRHFRFFPERETVIHRCILSLGLALPVSAFAAGWQVDLTSSRHADALPLHQLDIDDVAGQFQPRSGRNIAYMHDELRISTQRGANTWSLLARQDATLVSTADALDIARTLEAVGTPTASQQWNVHAKYQSYTGGGAAWSRTFEIARGWQAMFGLQALVLGQYREFQLDGPAAYDAALNQWAFDLRYRRIDSRLEFPFQQDFAARGFALLTDGALRWRGDDWSAAVSWRNAGWMRWRGLPQQEAVLSTNTQAIDADGFVIYKPLIEGRYTQETVNRTVPGIANARVGWRLSPDTEFAVSADYVDGFGVLPRVAARQRVGEAHVGAAYDTHERRLGVALDWAGWRLGFGIDRLGDEAHSREFRVGYVWGDL</sequence>
<reference evidence="1 2" key="1">
    <citation type="submission" date="2016-04" db="EMBL/GenBank/DDBJ databases">
        <title>Complete genome sequence of natural rubber-degrading, novel Gram-negative bacterium, Rhizobacter gummiphilus strain NS21.</title>
        <authorList>
            <person name="Tabata M."/>
            <person name="Kasai D."/>
            <person name="Fukuda M."/>
        </authorList>
    </citation>
    <scope>NUCLEOTIDE SEQUENCE [LARGE SCALE GENOMIC DNA]</scope>
    <source>
        <strain evidence="1 2">NS21</strain>
    </source>
</reference>
<name>A0A1W6LH37_9BURK</name>
<accession>A0A1W6LH37</accession>
<dbReference type="EMBL" id="CP015118">
    <property type="protein sequence ID" value="ARN23591.1"/>
    <property type="molecule type" value="Genomic_DNA"/>
</dbReference>
<gene>
    <name evidence="1" type="ORF">A4W93_28895</name>
</gene>
<dbReference type="Proteomes" id="UP000193427">
    <property type="component" value="Chromosome"/>
</dbReference>
<protein>
    <submittedName>
        <fullName evidence="1">Uncharacterized protein</fullName>
    </submittedName>
</protein>
<proteinExistence type="predicted"/>